<keyword evidence="10 16" id="KW-0503">Monooxygenase</keyword>
<evidence type="ECO:0000256" key="9">
    <source>
        <dbReference type="ARBA" id="ARBA00023002"/>
    </source>
</evidence>
<keyword evidence="7" id="KW-0274">FAD</keyword>
<evidence type="ECO:0000256" key="4">
    <source>
        <dbReference type="ARBA" id="ARBA00013076"/>
    </source>
</evidence>
<evidence type="ECO:0000256" key="7">
    <source>
        <dbReference type="ARBA" id="ARBA00022827"/>
    </source>
</evidence>
<comment type="catalytic activity">
    <reaction evidence="15">
        <text>L-lysine + NADPH + O2 = N(6)-hydroxy-L-lysine + NADP(+) + H2O</text>
        <dbReference type="Rhea" id="RHEA:23228"/>
        <dbReference type="ChEBI" id="CHEBI:15377"/>
        <dbReference type="ChEBI" id="CHEBI:15379"/>
        <dbReference type="ChEBI" id="CHEBI:32551"/>
        <dbReference type="ChEBI" id="CHEBI:57783"/>
        <dbReference type="ChEBI" id="CHEBI:57820"/>
        <dbReference type="ChEBI" id="CHEBI:58349"/>
        <dbReference type="EC" id="1.14.13.59"/>
    </reaction>
</comment>
<accession>A0A4R5PAE6</accession>
<gene>
    <name evidence="16" type="ORF">EJ571_13925</name>
</gene>
<dbReference type="Gene3D" id="3.50.50.60">
    <property type="entry name" value="FAD/NAD(P)-binding domain"/>
    <property type="match status" value="1"/>
</dbReference>
<keyword evidence="6" id="KW-0285">Flavoprotein</keyword>
<protein>
    <recommendedName>
        <fullName evidence="5">L-lysine N6-monooxygenase MbtG</fullName>
        <ecNumber evidence="4">1.14.13.59</ecNumber>
    </recommendedName>
    <alternativeName>
        <fullName evidence="14">Lysine 6-N-hydroxylase</fullName>
    </alternativeName>
    <alternativeName>
        <fullName evidence="13">Lysine N6-hydroxylase</fullName>
    </alternativeName>
    <alternativeName>
        <fullName evidence="11">Lysine-N-oxygenase</fullName>
    </alternativeName>
    <alternativeName>
        <fullName evidence="12">Mycobactin synthase protein G</fullName>
    </alternativeName>
</protein>
<evidence type="ECO:0000256" key="2">
    <source>
        <dbReference type="ARBA" id="ARBA00005102"/>
    </source>
</evidence>
<evidence type="ECO:0000256" key="8">
    <source>
        <dbReference type="ARBA" id="ARBA00022857"/>
    </source>
</evidence>
<evidence type="ECO:0000256" key="10">
    <source>
        <dbReference type="ARBA" id="ARBA00023033"/>
    </source>
</evidence>
<sequence length="440" mass="48541">MASPSVISNGWRGLLRSSNDVLGVGFGPSNLALGIALSEHPSGLTAQFVDAQDKFGWHRGMLIPGTRMQVSFLKDLVTLRNPKSHYTFVNYLTERERLPDFINQQSFFPTRQEFHDYLDWAQQALDADVRYSSRMTGVKAAADGFEVRLQDTTGVRPDRLTHARALVLGCGTFPAMPSGINPTARQWHSSQLLHMLEASDSSPARVAVVGAGQSAAEAVAYLHSQHPGAQVHAIFARYGYSPADDSPYANRIFDPAAVDDFYGAPPEVRRQLVDYHRDTNYAAVDSPLIADLYDREYQERVGGERRLWMHNASRIAAVDETPERVRLAITHLPSSSTELLDCDVVVYATGYRPLDVRAFLGALASCYEFDEDGRPVVERDYRLRPRADAPGDIYLNGSVEHTHGLSSSLLSNVAVRAGEIVDSLVAEAETRESLASFKTG</sequence>
<evidence type="ECO:0000256" key="15">
    <source>
        <dbReference type="ARBA" id="ARBA00048407"/>
    </source>
</evidence>
<keyword evidence="8" id="KW-0521">NADP</keyword>
<dbReference type="PANTHER" id="PTHR42802">
    <property type="entry name" value="MONOOXYGENASE"/>
    <property type="match status" value="1"/>
</dbReference>
<name>A0A4R5PAE6_9MYCO</name>
<evidence type="ECO:0000256" key="3">
    <source>
        <dbReference type="ARBA" id="ARBA00007588"/>
    </source>
</evidence>
<dbReference type="SUPFAM" id="SSF51905">
    <property type="entry name" value="FAD/NAD(P)-binding domain"/>
    <property type="match status" value="2"/>
</dbReference>
<dbReference type="Pfam" id="PF13434">
    <property type="entry name" value="Lys_Orn_oxgnase"/>
    <property type="match status" value="1"/>
</dbReference>
<evidence type="ECO:0000256" key="12">
    <source>
        <dbReference type="ARBA" id="ARBA00031158"/>
    </source>
</evidence>
<dbReference type="InterPro" id="IPR036188">
    <property type="entry name" value="FAD/NAD-bd_sf"/>
</dbReference>
<comment type="similarity">
    <text evidence="3">Belongs to the lysine N(6)-hydroxylase/L-ornithine N(5)-oxygenase family.</text>
</comment>
<evidence type="ECO:0000256" key="13">
    <source>
        <dbReference type="ARBA" id="ARBA00032493"/>
    </source>
</evidence>
<dbReference type="EMBL" id="RXLR01000015">
    <property type="protein sequence ID" value="TDH21058.1"/>
    <property type="molecule type" value="Genomic_DNA"/>
</dbReference>
<dbReference type="Proteomes" id="UP000295627">
    <property type="component" value="Unassembled WGS sequence"/>
</dbReference>
<evidence type="ECO:0000313" key="16">
    <source>
        <dbReference type="EMBL" id="TDH21058.1"/>
    </source>
</evidence>
<evidence type="ECO:0000256" key="6">
    <source>
        <dbReference type="ARBA" id="ARBA00022630"/>
    </source>
</evidence>
<keyword evidence="9" id="KW-0560">Oxidoreductase</keyword>
<organism evidence="16 17">
    <name type="scientific">Mycobacteroides franklinii</name>
    <dbReference type="NCBI Taxonomy" id="948102"/>
    <lineage>
        <taxon>Bacteria</taxon>
        <taxon>Bacillati</taxon>
        <taxon>Actinomycetota</taxon>
        <taxon>Actinomycetes</taxon>
        <taxon>Mycobacteriales</taxon>
        <taxon>Mycobacteriaceae</taxon>
        <taxon>Mycobacteroides</taxon>
    </lineage>
</organism>
<reference evidence="16 17" key="1">
    <citation type="journal article" date="2019" name="Sci. Rep.">
        <title>Extended insight into the Mycobacterium chelonae-abscessus complex through whole genome sequencing of Mycobacterium salmoniphilum outbreak and Mycobacterium salmoniphilum-like strains.</title>
        <authorList>
            <person name="Behra P.R.K."/>
            <person name="Das S."/>
            <person name="Pettersson B.M.F."/>
            <person name="Shirreff L."/>
            <person name="DuCote T."/>
            <person name="Jacobsson K.G."/>
            <person name="Ennis D.G."/>
            <person name="Kirsebom L.A."/>
        </authorList>
    </citation>
    <scope>NUCLEOTIDE SEQUENCE [LARGE SCALE GENOMIC DNA]</scope>
    <source>
        <strain evidence="16 17">DSM 45524</strain>
    </source>
</reference>
<comment type="caution">
    <text evidence="16">The sequence shown here is derived from an EMBL/GenBank/DDBJ whole genome shotgun (WGS) entry which is preliminary data.</text>
</comment>
<evidence type="ECO:0000256" key="1">
    <source>
        <dbReference type="ARBA" id="ARBA00001974"/>
    </source>
</evidence>
<evidence type="ECO:0000256" key="14">
    <source>
        <dbReference type="ARBA" id="ARBA00032738"/>
    </source>
</evidence>
<dbReference type="PANTHER" id="PTHR42802:SF1">
    <property type="entry name" value="L-ORNITHINE N(5)-MONOOXYGENASE"/>
    <property type="match status" value="1"/>
</dbReference>
<dbReference type="AlphaFoldDB" id="A0A4R5PAE6"/>
<proteinExistence type="inferred from homology"/>
<evidence type="ECO:0000256" key="5">
    <source>
        <dbReference type="ARBA" id="ARBA00016406"/>
    </source>
</evidence>
<evidence type="ECO:0000256" key="11">
    <source>
        <dbReference type="ARBA" id="ARBA00029939"/>
    </source>
</evidence>
<comment type="cofactor">
    <cofactor evidence="1">
        <name>FAD</name>
        <dbReference type="ChEBI" id="CHEBI:57692"/>
    </cofactor>
</comment>
<dbReference type="InterPro" id="IPR025700">
    <property type="entry name" value="Lys/Orn_oxygenase"/>
</dbReference>
<dbReference type="GO" id="GO:0047091">
    <property type="term" value="F:L-lysine 6-monooxygenase (NADPH) activity"/>
    <property type="evidence" value="ECO:0007669"/>
    <property type="project" value="UniProtKB-EC"/>
</dbReference>
<comment type="pathway">
    <text evidence="2">Siderophore biosynthesis; mycobactin biosynthesis.</text>
</comment>
<evidence type="ECO:0000313" key="17">
    <source>
        <dbReference type="Proteomes" id="UP000295627"/>
    </source>
</evidence>
<dbReference type="EC" id="1.14.13.59" evidence="4"/>